<evidence type="ECO:0000256" key="1">
    <source>
        <dbReference type="SAM" id="MobiDB-lite"/>
    </source>
</evidence>
<dbReference type="AlphaFoldDB" id="A0A7J6H502"/>
<gene>
    <name evidence="2" type="ORF">F8388_009783</name>
</gene>
<name>A0A7J6H502_CANSA</name>
<proteinExistence type="predicted"/>
<accession>A0A7J6H502</accession>
<feature type="compositionally biased region" description="Polar residues" evidence="1">
    <location>
        <begin position="15"/>
        <end position="41"/>
    </location>
</feature>
<evidence type="ECO:0000313" key="2">
    <source>
        <dbReference type="EMBL" id="KAF4389650.1"/>
    </source>
</evidence>
<comment type="caution">
    <text evidence="2">The sequence shown here is derived from an EMBL/GenBank/DDBJ whole genome shotgun (WGS) entry which is preliminary data.</text>
</comment>
<dbReference type="InterPro" id="IPR008480">
    <property type="entry name" value="DUF761_pln"/>
</dbReference>
<feature type="region of interest" description="Disordered" evidence="1">
    <location>
        <begin position="14"/>
        <end position="49"/>
    </location>
</feature>
<evidence type="ECO:0000313" key="3">
    <source>
        <dbReference type="Proteomes" id="UP000525078"/>
    </source>
</evidence>
<protein>
    <submittedName>
        <fullName evidence="2">Uncharacterized protein</fullName>
    </submittedName>
</protein>
<organism evidence="2 3">
    <name type="scientific">Cannabis sativa</name>
    <name type="common">Hemp</name>
    <name type="synonym">Marijuana</name>
    <dbReference type="NCBI Taxonomy" id="3483"/>
    <lineage>
        <taxon>Eukaryota</taxon>
        <taxon>Viridiplantae</taxon>
        <taxon>Streptophyta</taxon>
        <taxon>Embryophyta</taxon>
        <taxon>Tracheophyta</taxon>
        <taxon>Spermatophyta</taxon>
        <taxon>Magnoliopsida</taxon>
        <taxon>eudicotyledons</taxon>
        <taxon>Gunneridae</taxon>
        <taxon>Pentapetalae</taxon>
        <taxon>rosids</taxon>
        <taxon>fabids</taxon>
        <taxon>Rosales</taxon>
        <taxon>Cannabaceae</taxon>
        <taxon>Cannabis</taxon>
    </lineage>
</organism>
<dbReference type="Pfam" id="PF05553">
    <property type="entry name" value="DUF761"/>
    <property type="match status" value="1"/>
</dbReference>
<dbReference type="EMBL" id="JAATIP010000031">
    <property type="protein sequence ID" value="KAF4389650.1"/>
    <property type="molecule type" value="Genomic_DNA"/>
</dbReference>
<reference evidence="2 3" key="1">
    <citation type="journal article" date="2020" name="bioRxiv">
        <title>Sequence and annotation of 42 cannabis genomes reveals extensive copy number variation in cannabinoid synthesis and pathogen resistance genes.</title>
        <authorList>
            <person name="Mckernan K.J."/>
            <person name="Helbert Y."/>
            <person name="Kane L.T."/>
            <person name="Ebling H."/>
            <person name="Zhang L."/>
            <person name="Liu B."/>
            <person name="Eaton Z."/>
            <person name="Mclaughlin S."/>
            <person name="Kingan S."/>
            <person name="Baybayan P."/>
            <person name="Concepcion G."/>
            <person name="Jordan M."/>
            <person name="Riva A."/>
            <person name="Barbazuk W."/>
            <person name="Harkins T."/>
        </authorList>
    </citation>
    <scope>NUCLEOTIDE SEQUENCE [LARGE SCALE GENOMIC DNA]</scope>
    <source>
        <strain evidence="3">cv. Jamaican Lion 4</strain>
        <tissue evidence="2">Leaf</tissue>
    </source>
</reference>
<dbReference type="Proteomes" id="UP000525078">
    <property type="component" value="Unassembled WGS sequence"/>
</dbReference>
<feature type="region of interest" description="Disordered" evidence="1">
    <location>
        <begin position="163"/>
        <end position="187"/>
    </location>
</feature>
<sequence length="302" mass="33507">MEANLAWRRFRQQFGRGNSQYSNTPSQNNQSGSRYFTRGDNNSGGRGNFYANQFPNQGVRSGMNMNNKVQCQLCLRLGHTAMDCFYRFDKSFSGLQTGEPPAVPTISNTVLDHVPLHADSDQNVLIDNTFVPDSTTNNLPPEQCLFVDPGTSSAACIDPSGVSTDTDLSRGQVPSFSASPSPGIPHTQEAAVQTGVPIIPSSTTTTLPTVIADTRSPPALRRDSNQVAIMDSSREAFKVVAMNNKIKRTIRKEMISKRQLVREEEDVDDLAEAFIKNFHSSLNMEREELLKRLHERKNRRGV</sequence>